<evidence type="ECO:0000256" key="3">
    <source>
        <dbReference type="ARBA" id="ARBA00022722"/>
    </source>
</evidence>
<evidence type="ECO:0000256" key="7">
    <source>
        <dbReference type="ARBA" id="ARBA00038093"/>
    </source>
</evidence>
<keyword evidence="6" id="KW-0460">Magnesium</keyword>
<dbReference type="PANTHER" id="PTHR33653:SF1">
    <property type="entry name" value="RIBONUCLEASE VAPC2"/>
    <property type="match status" value="1"/>
</dbReference>
<evidence type="ECO:0000256" key="6">
    <source>
        <dbReference type="ARBA" id="ARBA00022842"/>
    </source>
</evidence>
<evidence type="ECO:0000256" key="1">
    <source>
        <dbReference type="ARBA" id="ARBA00001946"/>
    </source>
</evidence>
<feature type="domain" description="PIN" evidence="8">
    <location>
        <begin position="4"/>
        <end position="124"/>
    </location>
</feature>
<dbReference type="Gene3D" id="3.40.50.1010">
    <property type="entry name" value="5'-nuclease"/>
    <property type="match status" value="1"/>
</dbReference>
<evidence type="ECO:0000313" key="10">
    <source>
        <dbReference type="Proteomes" id="UP000234190"/>
    </source>
</evidence>
<dbReference type="InterPro" id="IPR050556">
    <property type="entry name" value="Type_II_TA_system_RNase"/>
</dbReference>
<dbReference type="InterPro" id="IPR002716">
    <property type="entry name" value="PIN_dom"/>
</dbReference>
<dbReference type="Pfam" id="PF01850">
    <property type="entry name" value="PIN"/>
    <property type="match status" value="1"/>
</dbReference>
<comment type="caution">
    <text evidence="9">The sequence shown here is derived from an EMBL/GenBank/DDBJ whole genome shotgun (WGS) entry which is preliminary data.</text>
</comment>
<dbReference type="AlphaFoldDB" id="A0A2N4TZE3"/>
<dbReference type="PANTHER" id="PTHR33653">
    <property type="entry name" value="RIBONUCLEASE VAPC2"/>
    <property type="match status" value="1"/>
</dbReference>
<keyword evidence="10" id="KW-1185">Reference proteome</keyword>
<organism evidence="9 10">
    <name type="scientific">Pollutimonas subterranea</name>
    <dbReference type="NCBI Taxonomy" id="2045210"/>
    <lineage>
        <taxon>Bacteria</taxon>
        <taxon>Pseudomonadati</taxon>
        <taxon>Pseudomonadota</taxon>
        <taxon>Betaproteobacteria</taxon>
        <taxon>Burkholderiales</taxon>
        <taxon>Alcaligenaceae</taxon>
        <taxon>Pollutimonas</taxon>
    </lineage>
</organism>
<dbReference type="Proteomes" id="UP000234190">
    <property type="component" value="Unassembled WGS sequence"/>
</dbReference>
<comment type="similarity">
    <text evidence="7">Belongs to the PINc/VapC protein family.</text>
</comment>
<evidence type="ECO:0000256" key="5">
    <source>
        <dbReference type="ARBA" id="ARBA00022801"/>
    </source>
</evidence>
<name>A0A2N4TZE3_9BURK</name>
<dbReference type="EMBL" id="PDNW01000026">
    <property type="protein sequence ID" value="PLC48136.1"/>
    <property type="molecule type" value="Genomic_DNA"/>
</dbReference>
<evidence type="ECO:0000259" key="8">
    <source>
        <dbReference type="Pfam" id="PF01850"/>
    </source>
</evidence>
<accession>A0A2N4TZE3</accession>
<protein>
    <submittedName>
        <fullName evidence="9">VapC toxin family PIN domain ribonuclease</fullName>
    </submittedName>
</protein>
<dbReference type="GO" id="GO:0046872">
    <property type="term" value="F:metal ion binding"/>
    <property type="evidence" value="ECO:0007669"/>
    <property type="project" value="UniProtKB-KW"/>
</dbReference>
<dbReference type="InterPro" id="IPR029060">
    <property type="entry name" value="PIN-like_dom_sf"/>
</dbReference>
<proteinExistence type="inferred from homology"/>
<keyword evidence="4" id="KW-0479">Metal-binding</keyword>
<comment type="cofactor">
    <cofactor evidence="1">
        <name>Mg(2+)</name>
        <dbReference type="ChEBI" id="CHEBI:18420"/>
    </cofactor>
</comment>
<keyword evidence="2" id="KW-1277">Toxin-antitoxin system</keyword>
<dbReference type="GO" id="GO:0016787">
    <property type="term" value="F:hydrolase activity"/>
    <property type="evidence" value="ECO:0007669"/>
    <property type="project" value="UniProtKB-KW"/>
</dbReference>
<evidence type="ECO:0000256" key="2">
    <source>
        <dbReference type="ARBA" id="ARBA00022649"/>
    </source>
</evidence>
<reference evidence="9 10" key="1">
    <citation type="submission" date="2017-10" db="EMBL/GenBank/DDBJ databases">
        <title>Two draft genome sequences of Pusillimonas sp. strains isolated from a nitrate- and radionuclide-contaminated groundwater in Russia.</title>
        <authorList>
            <person name="Grouzdev D.S."/>
            <person name="Tourova T.P."/>
            <person name="Goeva M.A."/>
            <person name="Babich T.L."/>
            <person name="Sokolova D.S."/>
            <person name="Abdullin R."/>
            <person name="Poltaraus A.B."/>
            <person name="Toshchakov S.V."/>
            <person name="Nazina T.N."/>
        </authorList>
    </citation>
    <scope>NUCLEOTIDE SEQUENCE [LARGE SCALE GENOMIC DNA]</scope>
    <source>
        <strain evidence="9 10">JR1/69-3-13</strain>
    </source>
</reference>
<evidence type="ECO:0000313" key="9">
    <source>
        <dbReference type="EMBL" id="PLC48136.1"/>
    </source>
</evidence>
<keyword evidence="3" id="KW-0540">Nuclease</keyword>
<dbReference type="OrthoDB" id="9796690at2"/>
<dbReference type="GO" id="GO:0004518">
    <property type="term" value="F:nuclease activity"/>
    <property type="evidence" value="ECO:0007669"/>
    <property type="project" value="UniProtKB-KW"/>
</dbReference>
<dbReference type="SUPFAM" id="SSF88723">
    <property type="entry name" value="PIN domain-like"/>
    <property type="match status" value="1"/>
</dbReference>
<dbReference type="CDD" id="cd18740">
    <property type="entry name" value="PIN_VapC4-5_FitB-like"/>
    <property type="match status" value="1"/>
</dbReference>
<sequence>MKRYMLDTNMVSHLIKGHEVVAGGVASMPMTSLCISAVTEGELHFGLAKRPEAKRLHRAVNELLKCVDVLPWDSAVAQTYGLVRAGPESRGRPLGSLDMMIAAHAVCTDSILVTNDSAFHQVPRLNVEDWLRPANYSSDR</sequence>
<gene>
    <name evidence="9" type="ORF">CR159_19635</name>
</gene>
<evidence type="ECO:0000256" key="4">
    <source>
        <dbReference type="ARBA" id="ARBA00022723"/>
    </source>
</evidence>
<keyword evidence="5" id="KW-0378">Hydrolase</keyword>